<keyword evidence="1" id="KW-0812">Transmembrane</keyword>
<dbReference type="EMBL" id="NGMO01000001">
    <property type="protein sequence ID" value="OTP11892.1"/>
    <property type="molecule type" value="Genomic_DNA"/>
</dbReference>
<reference evidence="2 3" key="1">
    <citation type="submission" date="2017-05" db="EMBL/GenBank/DDBJ databases">
        <title>The Genome Sequence of Enterococcus sp. 10A9_DIV0425.</title>
        <authorList>
            <consortium name="The Broad Institute Genomics Platform"/>
            <consortium name="The Broad Institute Genomic Center for Infectious Diseases"/>
            <person name="Earl A."/>
            <person name="Manson A."/>
            <person name="Schwartman J."/>
            <person name="Gilmore M."/>
            <person name="Abouelleil A."/>
            <person name="Cao P."/>
            <person name="Chapman S."/>
            <person name="Cusick C."/>
            <person name="Shea T."/>
            <person name="Young S."/>
            <person name="Neafsey D."/>
            <person name="Nusbaum C."/>
            <person name="Birren B."/>
        </authorList>
    </citation>
    <scope>NUCLEOTIDE SEQUENCE [LARGE SCALE GENOMIC DNA]</scope>
    <source>
        <strain evidence="2 3">10A9_DIV0425</strain>
    </source>
</reference>
<proteinExistence type="predicted"/>
<dbReference type="AlphaFoldDB" id="A0A2C9XNW2"/>
<comment type="caution">
    <text evidence="2">The sequence shown here is derived from an EMBL/GenBank/DDBJ whole genome shotgun (WGS) entry which is preliminary data.</text>
</comment>
<feature type="transmembrane region" description="Helical" evidence="1">
    <location>
        <begin position="19"/>
        <end position="39"/>
    </location>
</feature>
<name>A0A2C9XNW2_9ENTE</name>
<keyword evidence="1" id="KW-0472">Membrane</keyword>
<accession>A0A2C9XNW2</accession>
<protein>
    <submittedName>
        <fullName evidence="2">Uncharacterized protein</fullName>
    </submittedName>
</protein>
<feature type="transmembrane region" description="Helical" evidence="1">
    <location>
        <begin position="45"/>
        <end position="64"/>
    </location>
</feature>
<evidence type="ECO:0000313" key="3">
    <source>
        <dbReference type="Proteomes" id="UP000194933"/>
    </source>
</evidence>
<gene>
    <name evidence="2" type="ORF">A5844_000106</name>
</gene>
<keyword evidence="1" id="KW-1133">Transmembrane helix</keyword>
<sequence>LYVSLTCERRGAVMIRKSLYALITTIIYLIVSNLGNLFFGISKEFSWTTTLWEAIFFFLFVLLLQNFRKK</sequence>
<dbReference type="STRING" id="1987383.A5844_000106"/>
<feature type="non-terminal residue" evidence="2">
    <location>
        <position position="1"/>
    </location>
</feature>
<organism evidence="2 3">
    <name type="scientific">Candidatus Enterococcus wittei</name>
    <dbReference type="NCBI Taxonomy" id="1987383"/>
    <lineage>
        <taxon>Bacteria</taxon>
        <taxon>Bacillati</taxon>
        <taxon>Bacillota</taxon>
        <taxon>Bacilli</taxon>
        <taxon>Lactobacillales</taxon>
        <taxon>Enterococcaceae</taxon>
        <taxon>Enterococcus</taxon>
    </lineage>
</organism>
<keyword evidence="3" id="KW-1185">Reference proteome</keyword>
<evidence type="ECO:0000313" key="2">
    <source>
        <dbReference type="EMBL" id="OTP11892.1"/>
    </source>
</evidence>
<dbReference type="Proteomes" id="UP000194933">
    <property type="component" value="Unassembled WGS sequence"/>
</dbReference>
<evidence type="ECO:0000256" key="1">
    <source>
        <dbReference type="SAM" id="Phobius"/>
    </source>
</evidence>
<dbReference type="RefSeq" id="WP_218776165.1">
    <property type="nucleotide sequence ID" value="NZ_NGMO01000001.1"/>
</dbReference>